<gene>
    <name evidence="1" type="ORF">DFH07DRAFT_1000482</name>
</gene>
<accession>A0AAD7MPE6</accession>
<dbReference type="Proteomes" id="UP001215280">
    <property type="component" value="Unassembled WGS sequence"/>
</dbReference>
<keyword evidence="2" id="KW-1185">Reference proteome</keyword>
<name>A0AAD7MPE6_9AGAR</name>
<proteinExistence type="predicted"/>
<dbReference type="AlphaFoldDB" id="A0AAD7MPE6"/>
<organism evidence="1 2">
    <name type="scientific">Mycena maculata</name>
    <dbReference type="NCBI Taxonomy" id="230809"/>
    <lineage>
        <taxon>Eukaryota</taxon>
        <taxon>Fungi</taxon>
        <taxon>Dikarya</taxon>
        <taxon>Basidiomycota</taxon>
        <taxon>Agaricomycotina</taxon>
        <taxon>Agaricomycetes</taxon>
        <taxon>Agaricomycetidae</taxon>
        <taxon>Agaricales</taxon>
        <taxon>Marasmiineae</taxon>
        <taxon>Mycenaceae</taxon>
        <taxon>Mycena</taxon>
    </lineage>
</organism>
<reference evidence="1" key="1">
    <citation type="submission" date="2023-03" db="EMBL/GenBank/DDBJ databases">
        <title>Massive genome expansion in bonnet fungi (Mycena s.s.) driven by repeated elements and novel gene families across ecological guilds.</title>
        <authorList>
            <consortium name="Lawrence Berkeley National Laboratory"/>
            <person name="Harder C.B."/>
            <person name="Miyauchi S."/>
            <person name="Viragh M."/>
            <person name="Kuo A."/>
            <person name="Thoen E."/>
            <person name="Andreopoulos B."/>
            <person name="Lu D."/>
            <person name="Skrede I."/>
            <person name="Drula E."/>
            <person name="Henrissat B."/>
            <person name="Morin E."/>
            <person name="Kohler A."/>
            <person name="Barry K."/>
            <person name="LaButti K."/>
            <person name="Morin E."/>
            <person name="Salamov A."/>
            <person name="Lipzen A."/>
            <person name="Mereny Z."/>
            <person name="Hegedus B."/>
            <person name="Baldrian P."/>
            <person name="Stursova M."/>
            <person name="Weitz H."/>
            <person name="Taylor A."/>
            <person name="Grigoriev I.V."/>
            <person name="Nagy L.G."/>
            <person name="Martin F."/>
            <person name="Kauserud H."/>
        </authorList>
    </citation>
    <scope>NUCLEOTIDE SEQUENCE</scope>
    <source>
        <strain evidence="1">CBHHK188m</strain>
    </source>
</reference>
<comment type="caution">
    <text evidence="1">The sequence shown here is derived from an EMBL/GenBank/DDBJ whole genome shotgun (WGS) entry which is preliminary data.</text>
</comment>
<sequence length="241" mass="26041">MHFIAAKRAKDLIGGSTCIGICAHTNGVFVLVSRPTLHRVTELSCMPLSATTTKPPSAKFSQIRSNSSGRLDPIPLASFQFVDGPATFNAVPFSDFSDRNSLGSVHDAKNAKAARAASSDVSGAHGPSHNLHTHRRNCTIYFPPYAIRKCTGVGGTGVSPAIPIRRIRREWWPVWSACWPETVSGRLSAVWLNSESDKVQATEHIRVKLTCPVPLNSIVGVLGADLKLHAVVHRGTCQRES</sequence>
<protein>
    <submittedName>
        <fullName evidence="1">Uncharacterized protein</fullName>
    </submittedName>
</protein>
<evidence type="ECO:0000313" key="1">
    <source>
        <dbReference type="EMBL" id="KAJ7726820.1"/>
    </source>
</evidence>
<evidence type="ECO:0000313" key="2">
    <source>
        <dbReference type="Proteomes" id="UP001215280"/>
    </source>
</evidence>
<dbReference type="EMBL" id="JARJLG010000216">
    <property type="protein sequence ID" value="KAJ7726820.1"/>
    <property type="molecule type" value="Genomic_DNA"/>
</dbReference>